<reference evidence="1 2" key="1">
    <citation type="submission" date="2023-11" db="EMBL/GenBank/DDBJ databases">
        <title>Unpublished Manusciprt.</title>
        <authorList>
            <person name="Saticioglu I.B."/>
            <person name="Ay H."/>
            <person name="Ajmi N."/>
            <person name="Altun S."/>
            <person name="Duman M."/>
        </authorList>
    </citation>
    <scope>NUCLEOTIDE SEQUENCE [LARGE SCALE GENOMIC DNA]</scope>
    <source>
        <strain evidence="1 2">Fl-318</strain>
    </source>
</reference>
<comment type="caution">
    <text evidence="1">The sequence shown here is derived from an EMBL/GenBank/DDBJ whole genome shotgun (WGS) entry which is preliminary data.</text>
</comment>
<evidence type="ECO:0000313" key="2">
    <source>
        <dbReference type="Proteomes" id="UP001273350"/>
    </source>
</evidence>
<sequence>MKKTRNIFIQIDTDRVIKESGSNFKEFNFDLSIPPVNVSESSFICEQGLMAMGDAEKSFCIDTETGETIFFTIVPLRLYSYHKIYFTEFKILNDNNEIITTSSLTDKQVSFDVYIKKANQNSNVAFDLLAVIEFKNVLGETVSLPILIDPVLRANQGN</sequence>
<accession>A0ABU4RJ23</accession>
<name>A0ABU4RJ23_9FLAO</name>
<organism evidence="1 2">
    <name type="scientific">Flavobacterium cupriresistens</name>
    <dbReference type="NCBI Taxonomy" id="2893885"/>
    <lineage>
        <taxon>Bacteria</taxon>
        <taxon>Pseudomonadati</taxon>
        <taxon>Bacteroidota</taxon>
        <taxon>Flavobacteriia</taxon>
        <taxon>Flavobacteriales</taxon>
        <taxon>Flavobacteriaceae</taxon>
        <taxon>Flavobacterium</taxon>
    </lineage>
</organism>
<gene>
    <name evidence="1" type="ORF">SGQ83_21325</name>
</gene>
<keyword evidence="2" id="KW-1185">Reference proteome</keyword>
<evidence type="ECO:0000313" key="1">
    <source>
        <dbReference type="EMBL" id="MDX6191908.1"/>
    </source>
</evidence>
<dbReference type="RefSeq" id="WP_230002386.1">
    <property type="nucleotide sequence ID" value="NZ_CP087134.1"/>
</dbReference>
<protein>
    <submittedName>
        <fullName evidence="1">Uncharacterized protein</fullName>
    </submittedName>
</protein>
<dbReference type="EMBL" id="JAWXVI010000013">
    <property type="protein sequence ID" value="MDX6191908.1"/>
    <property type="molecule type" value="Genomic_DNA"/>
</dbReference>
<dbReference type="Proteomes" id="UP001273350">
    <property type="component" value="Unassembled WGS sequence"/>
</dbReference>
<proteinExistence type="predicted"/>